<evidence type="ECO:0000259" key="6">
    <source>
        <dbReference type="Pfam" id="PF00080"/>
    </source>
</evidence>
<comment type="caution">
    <text evidence="7">The sequence shown here is derived from an EMBL/GenBank/DDBJ whole genome shotgun (WGS) entry which is preliminary data.</text>
</comment>
<keyword evidence="3" id="KW-0560">Oxidoreductase</keyword>
<dbReference type="InterPro" id="IPR036423">
    <property type="entry name" value="SOD-like_Cu/Zn_dom_sf"/>
</dbReference>
<comment type="cofactor">
    <cofactor evidence="3">
        <name>Cu cation</name>
        <dbReference type="ChEBI" id="CHEBI:23378"/>
    </cofactor>
    <text evidence="3">Binds 1 copper ion per subunit.</text>
</comment>
<dbReference type="InterPro" id="IPR001424">
    <property type="entry name" value="SOD_Cu_Zn_dom"/>
</dbReference>
<proteinExistence type="inferred from homology"/>
<gene>
    <name evidence="7" type="ORF">IU459_09815</name>
</gene>
<dbReference type="PANTHER" id="PTHR10003">
    <property type="entry name" value="SUPEROXIDE DISMUTASE CU-ZN -RELATED"/>
    <property type="match status" value="1"/>
</dbReference>
<keyword evidence="3" id="KW-0479">Metal-binding</keyword>
<protein>
    <recommendedName>
        <fullName evidence="3">Superoxide dismutase [Cu-Zn]</fullName>
        <ecNumber evidence="3">1.15.1.1</ecNumber>
    </recommendedName>
</protein>
<evidence type="ECO:0000313" key="7">
    <source>
        <dbReference type="EMBL" id="MBF6297841.1"/>
    </source>
</evidence>
<dbReference type="PROSITE" id="PS51257">
    <property type="entry name" value="PROKAR_LIPOPROTEIN"/>
    <property type="match status" value="1"/>
</dbReference>
<evidence type="ECO:0000313" key="8">
    <source>
        <dbReference type="Proteomes" id="UP000702209"/>
    </source>
</evidence>
<dbReference type="NCBIfam" id="NF047631">
    <property type="entry name" value="SodCMycob"/>
    <property type="match status" value="1"/>
</dbReference>
<dbReference type="SUPFAM" id="SSF49329">
    <property type="entry name" value="Cu,Zn superoxide dismutase-like"/>
    <property type="match status" value="1"/>
</dbReference>
<dbReference type="EC" id="1.15.1.1" evidence="3"/>
<dbReference type="EMBL" id="JADLQX010000006">
    <property type="protein sequence ID" value="MBF6297841.1"/>
    <property type="molecule type" value="Genomic_DNA"/>
</dbReference>
<dbReference type="Pfam" id="PF00080">
    <property type="entry name" value="Sod_Cu"/>
    <property type="match status" value="1"/>
</dbReference>
<accession>A0ABS0CMK8</accession>
<organism evidence="7 8">
    <name type="scientific">Nocardia amamiensis</name>
    <dbReference type="NCBI Taxonomy" id="404578"/>
    <lineage>
        <taxon>Bacteria</taxon>
        <taxon>Bacillati</taxon>
        <taxon>Actinomycetota</taxon>
        <taxon>Actinomycetes</taxon>
        <taxon>Mycobacteriales</taxon>
        <taxon>Nocardiaceae</taxon>
        <taxon>Nocardia</taxon>
    </lineage>
</organism>
<feature type="chain" id="PRO_5045127121" description="Superoxide dismutase [Cu-Zn]" evidence="5">
    <location>
        <begin position="27"/>
        <end position="227"/>
    </location>
</feature>
<keyword evidence="5" id="KW-0732">Signal</keyword>
<dbReference type="PROSITE" id="PS00332">
    <property type="entry name" value="SOD_CU_ZN_2"/>
    <property type="match status" value="1"/>
</dbReference>
<dbReference type="InterPro" id="IPR018152">
    <property type="entry name" value="SOD_Cu/Zn_BS"/>
</dbReference>
<dbReference type="RefSeq" id="WP_195129170.1">
    <property type="nucleotide sequence ID" value="NZ_JADLQX010000006.1"/>
</dbReference>
<comment type="function">
    <text evidence="2">Destroys radicals which are normally produced within the cells and which are toxic to biological systems. May play a role in favoring mycobacterial survival in phagocytes.</text>
</comment>
<name>A0ABS0CMK8_9NOCA</name>
<comment type="similarity">
    <text evidence="1 3">Belongs to the Cu-Zn superoxide dismutase family.</text>
</comment>
<dbReference type="Proteomes" id="UP000702209">
    <property type="component" value="Unassembled WGS sequence"/>
</dbReference>
<reference evidence="7 8" key="1">
    <citation type="submission" date="2020-10" db="EMBL/GenBank/DDBJ databases">
        <title>Identification of Nocardia species via Next-generation sequencing and recognition of intraspecies genetic diversity.</title>
        <authorList>
            <person name="Li P."/>
            <person name="Li P."/>
            <person name="Lu B."/>
        </authorList>
    </citation>
    <scope>NUCLEOTIDE SEQUENCE [LARGE SCALE GENOMIC DNA]</scope>
    <source>
        <strain evidence="7 8">BJ06-0157</strain>
    </source>
</reference>
<evidence type="ECO:0000256" key="2">
    <source>
        <dbReference type="ARBA" id="ARBA00024900"/>
    </source>
</evidence>
<evidence type="ECO:0000256" key="5">
    <source>
        <dbReference type="SAM" id="SignalP"/>
    </source>
</evidence>
<comment type="catalytic activity">
    <reaction evidence="3">
        <text>2 superoxide + 2 H(+) = H2O2 + O2</text>
        <dbReference type="Rhea" id="RHEA:20696"/>
        <dbReference type="ChEBI" id="CHEBI:15378"/>
        <dbReference type="ChEBI" id="CHEBI:15379"/>
        <dbReference type="ChEBI" id="CHEBI:16240"/>
        <dbReference type="ChEBI" id="CHEBI:18421"/>
        <dbReference type="EC" id="1.15.1.1"/>
    </reaction>
</comment>
<evidence type="ECO:0000256" key="3">
    <source>
        <dbReference type="RuleBase" id="RU000393"/>
    </source>
</evidence>
<sequence>MAPSTTRRPSWRTATPLLAVAVFGLAACTNSQESSDVKGTTPPVWTGSPAPAGEHASEHGTPHTDPGVNVELKDPSGASVGTANFAKDGNHLQVAVEAHGLRPGFHGLHVHSVGKCEPNSVAPTGGPAGDFLSAGGHLQVGSANAHPASGDLTSLEVRSDGSAKLITTTDSVTLDEIKGKALIIHADSDNFGNIPNRYVRADGVAGPDETTLATGDAGGRVACGVIQ</sequence>
<feature type="signal peptide" evidence="5">
    <location>
        <begin position="1"/>
        <end position="26"/>
    </location>
</feature>
<feature type="domain" description="Superoxide dismutase copper/zinc binding" evidence="6">
    <location>
        <begin position="81"/>
        <end position="226"/>
    </location>
</feature>
<keyword evidence="3" id="KW-0862">Zinc</keyword>
<keyword evidence="8" id="KW-1185">Reference proteome</keyword>
<evidence type="ECO:0000256" key="1">
    <source>
        <dbReference type="ARBA" id="ARBA00010457"/>
    </source>
</evidence>
<keyword evidence="3" id="KW-0186">Copper</keyword>
<dbReference type="Gene3D" id="2.60.40.200">
    <property type="entry name" value="Superoxide dismutase, copper/zinc binding domain"/>
    <property type="match status" value="1"/>
</dbReference>
<feature type="region of interest" description="Disordered" evidence="4">
    <location>
        <begin position="31"/>
        <end position="82"/>
    </location>
</feature>
<comment type="cofactor">
    <cofactor evidence="3">
        <name>Zn(2+)</name>
        <dbReference type="ChEBI" id="CHEBI:29105"/>
    </cofactor>
    <text evidence="3">Binds 1 zinc ion per subunit.</text>
</comment>
<dbReference type="InterPro" id="IPR024134">
    <property type="entry name" value="SOD_Cu/Zn_/chaperone"/>
</dbReference>
<evidence type="ECO:0000256" key="4">
    <source>
        <dbReference type="SAM" id="MobiDB-lite"/>
    </source>
</evidence>